<evidence type="ECO:0000256" key="1">
    <source>
        <dbReference type="SAM" id="MobiDB-lite"/>
    </source>
</evidence>
<feature type="compositionally biased region" description="Basic and acidic residues" evidence="1">
    <location>
        <begin position="9"/>
        <end position="25"/>
    </location>
</feature>
<sequence>MTGVLTRPFLRDPGDRGEEQSPRELRPPVVGGLLAAGWAALAGSLLCGALAVIGWFTASGGTAHAALRLGLDAWLLAHRVPLELTDGHLALPPLGLSILPLALLYHAGKWVGRTCVFRVRTDLAVGAIALAAGYAALSELLGLLARTHGAIPHPGWAAAAPAAAALVAGGIGILAGSGRLSRAWAQLPEEIRATVTGGAAALATLLAAGAIALTAALVLNFGRIVSLTEALGAGFVGGILLLLVGLAYVPNAVVFAAAFVAGPGFALGTDTAVSTTGVTLGPIPAFPLTAALPTPGAQPTWMYGLLALPFLAGLAGGALAVRRFPTQTVDRAAIRGALTGAAGGLAFAAVATIAGGGAGPGRLSEVGPPPLETALLVTVTFALAAAIAAAAVTGWKLWREAKAMSFPAESVSTEQEPTD</sequence>
<feature type="transmembrane region" description="Helical" evidence="2">
    <location>
        <begin position="374"/>
        <end position="395"/>
    </location>
</feature>
<reference evidence="4" key="1">
    <citation type="journal article" date="2019" name="Int. J. Syst. Evol. Microbiol.">
        <title>The Global Catalogue of Microorganisms (GCM) 10K type strain sequencing project: providing services to taxonomists for standard genome sequencing and annotation.</title>
        <authorList>
            <consortium name="The Broad Institute Genomics Platform"/>
            <consortium name="The Broad Institute Genome Sequencing Center for Infectious Disease"/>
            <person name="Wu L."/>
            <person name="Ma J."/>
        </authorList>
    </citation>
    <scope>NUCLEOTIDE SEQUENCE [LARGE SCALE GENOMIC DNA]</scope>
    <source>
        <strain evidence="4">CGMCC 4.7241</strain>
    </source>
</reference>
<dbReference type="InterPro" id="IPR045931">
    <property type="entry name" value="DUF6350"/>
</dbReference>
<evidence type="ECO:0000313" key="4">
    <source>
        <dbReference type="Proteomes" id="UP001595699"/>
    </source>
</evidence>
<keyword evidence="2" id="KW-0472">Membrane</keyword>
<evidence type="ECO:0000313" key="3">
    <source>
        <dbReference type="EMBL" id="MFC3759239.1"/>
    </source>
</evidence>
<keyword evidence="2" id="KW-1133">Transmembrane helix</keyword>
<feature type="transmembrane region" description="Helical" evidence="2">
    <location>
        <begin position="35"/>
        <end position="58"/>
    </location>
</feature>
<dbReference type="RefSeq" id="WP_205122349.1">
    <property type="nucleotide sequence ID" value="NZ_JAFBCM010000001.1"/>
</dbReference>
<feature type="transmembrane region" description="Helical" evidence="2">
    <location>
        <begin position="123"/>
        <end position="144"/>
    </location>
</feature>
<name>A0ABV7Y466_9ACTN</name>
<comment type="caution">
    <text evidence="3">The sequence shown here is derived from an EMBL/GenBank/DDBJ whole genome shotgun (WGS) entry which is preliminary data.</text>
</comment>
<evidence type="ECO:0000256" key="2">
    <source>
        <dbReference type="SAM" id="Phobius"/>
    </source>
</evidence>
<feature type="transmembrane region" description="Helical" evidence="2">
    <location>
        <begin position="156"/>
        <end position="175"/>
    </location>
</feature>
<dbReference type="Proteomes" id="UP001595699">
    <property type="component" value="Unassembled WGS sequence"/>
</dbReference>
<proteinExistence type="predicted"/>
<feature type="region of interest" description="Disordered" evidence="1">
    <location>
        <begin position="1"/>
        <end position="25"/>
    </location>
</feature>
<feature type="transmembrane region" description="Helical" evidence="2">
    <location>
        <begin position="333"/>
        <end position="354"/>
    </location>
</feature>
<gene>
    <name evidence="3" type="ORF">ACFOUW_00175</name>
</gene>
<protein>
    <submittedName>
        <fullName evidence="3">DUF6350 family protein</fullName>
    </submittedName>
</protein>
<feature type="transmembrane region" description="Helical" evidence="2">
    <location>
        <begin position="231"/>
        <end position="261"/>
    </location>
</feature>
<dbReference type="EMBL" id="JBHRZH010000001">
    <property type="protein sequence ID" value="MFC3759239.1"/>
    <property type="molecule type" value="Genomic_DNA"/>
</dbReference>
<keyword evidence="2" id="KW-0812">Transmembrane</keyword>
<feature type="transmembrane region" description="Helical" evidence="2">
    <location>
        <begin position="301"/>
        <end position="321"/>
    </location>
</feature>
<keyword evidence="4" id="KW-1185">Reference proteome</keyword>
<feature type="transmembrane region" description="Helical" evidence="2">
    <location>
        <begin position="195"/>
        <end position="219"/>
    </location>
</feature>
<organism evidence="3 4">
    <name type="scientific">Tenggerimyces flavus</name>
    <dbReference type="NCBI Taxonomy" id="1708749"/>
    <lineage>
        <taxon>Bacteria</taxon>
        <taxon>Bacillati</taxon>
        <taxon>Actinomycetota</taxon>
        <taxon>Actinomycetes</taxon>
        <taxon>Propionibacteriales</taxon>
        <taxon>Nocardioidaceae</taxon>
        <taxon>Tenggerimyces</taxon>
    </lineage>
</organism>
<accession>A0ABV7Y466</accession>
<dbReference type="Pfam" id="PF19877">
    <property type="entry name" value="DUF6350"/>
    <property type="match status" value="1"/>
</dbReference>